<feature type="region of interest" description="Disordered" evidence="8">
    <location>
        <begin position="1080"/>
        <end position="1105"/>
    </location>
</feature>
<sequence length="1105" mass="122384">MSKGRSKNKAHRSSSSLPKGIPHKRGRGGGGGAAAAAAGGGVGVVNPFETARSTNSALRVKHPVHNKSVPGQNKLRPTTTSTGANGTNSVHLQSSLAKSIARRKQHLSHQILNEGKANVFIDRRIGESSVSSGGVGAYHSQQQSNSQEDVMLKRIVQERIRRSKKRDKFHLTDDDDDDNDKFGSGGGLLTHRGQIIDEHYTGAPIDHRDVVLSDDDDGEDLDKVDTMLHFGGGKFDSMNRKERSAYGSSSGGGEELGQVYRSRREELEDRIQMKKMLKAEKLKRKEDQAETFDTMDESFAELAQLLQFRDKEQERIQRATHRKNGTLSTDDVEMDDWDREMKEYLFTKKVKATDRTKTPEEIAKEEAERLHKLESKRLARMAGDFLSEDEFSDISVDGGGDGGSGGGNGAKRKRREREKKDKNGKKKAKKGDHHSNPEELSDSDDDDDEGNVNDKKREVRFTADGLMYVDKQGNVLGKVGDEEEDDEEDPNSDGEEDSDDDSNEEDEDDSSDADGHNLGDTDDEASAAVDDDDDDDDDASSDEDNVPAEDTVELKEGMAIQGNYHANEQFENKGTNWFNGTITSVRKAKNGQVLYDVTYDDGDFEEGMVAENIRPLPKSMEEKERDEKKKTEVEIAKQKKQKAKLRAKEAIPFVFEVPTTLEALHDLIAKYASTGADASLIIQRIHATNSVRLNHKNKEKMQNYYDVLLRRFVAVGDAIFQSGNGGPDLERYEQLNSLTKTLFVMSQDSPECAGAVWSRRLGIFQKALSKRLRDVEVTPLGDACQEEFTAWPSTGMLLLMRALPHIFPSTDRVHAVVTPGLLLLGQILAQTPIKTRYDVVMGLFCAGLMLEYTKGAKRVPPEATAFLAGVLRLFADDAESALAYSPLPSFSNAYKSPQLVALRSLLSNNDGTACLSLEKDEIQSDANPLAILNTSLHLSQQAITNLGMSLRELARVASSTCASNSPRLPLQRRKPASVKELAVKTLAPRIEDPSRYSMSKDKGKSQSQAEHDRNRREYKREHKAAMRELRLDSAFIEDERRKAKSKADNKAREQRHKNFAWLESEQATLNQQVRLGGGLLSGGGIGAAKAKAKTRKMGIKKGGKF</sequence>
<evidence type="ECO:0000256" key="5">
    <source>
        <dbReference type="ARBA" id="ARBA00023242"/>
    </source>
</evidence>
<dbReference type="GO" id="GO:0005730">
    <property type="term" value="C:nucleolus"/>
    <property type="evidence" value="ECO:0007669"/>
    <property type="project" value="UniProtKB-SubCell"/>
</dbReference>
<feature type="compositionally biased region" description="Gly residues" evidence="8">
    <location>
        <begin position="28"/>
        <end position="38"/>
    </location>
</feature>
<feature type="region of interest" description="Disordered" evidence="8">
    <location>
        <begin position="1"/>
        <end position="38"/>
    </location>
</feature>
<keyword evidence="3" id="KW-0690">Ribosome biogenesis</keyword>
<organism evidence="9 10">
    <name type="scientific">Discostella pseudostelligera</name>
    <dbReference type="NCBI Taxonomy" id="259834"/>
    <lineage>
        <taxon>Eukaryota</taxon>
        <taxon>Sar</taxon>
        <taxon>Stramenopiles</taxon>
        <taxon>Ochrophyta</taxon>
        <taxon>Bacillariophyta</taxon>
        <taxon>Coscinodiscophyceae</taxon>
        <taxon>Thalassiosirophycidae</taxon>
        <taxon>Stephanodiscales</taxon>
        <taxon>Stephanodiscaceae</taxon>
        <taxon>Discostella</taxon>
    </lineage>
</organism>
<feature type="compositionally biased region" description="Low complexity" evidence="8">
    <location>
        <begin position="78"/>
        <end position="89"/>
    </location>
</feature>
<keyword evidence="4" id="KW-0698">rRNA processing</keyword>
<evidence type="ECO:0000313" key="9">
    <source>
        <dbReference type="EMBL" id="KAL3766013.1"/>
    </source>
</evidence>
<evidence type="ECO:0000256" key="6">
    <source>
        <dbReference type="ARBA" id="ARBA00024695"/>
    </source>
</evidence>
<dbReference type="Pfam" id="PF04147">
    <property type="entry name" value="Nop14"/>
    <property type="match status" value="2"/>
</dbReference>
<evidence type="ECO:0000256" key="7">
    <source>
        <dbReference type="SAM" id="Coils"/>
    </source>
</evidence>
<feature type="compositionally biased region" description="Acidic residues" evidence="8">
    <location>
        <begin position="481"/>
        <end position="512"/>
    </location>
</feature>
<feature type="compositionally biased region" description="Basic and acidic residues" evidence="8">
    <location>
        <begin position="452"/>
        <end position="461"/>
    </location>
</feature>
<feature type="region of interest" description="Disordered" evidence="8">
    <location>
        <begin position="55"/>
        <end position="89"/>
    </location>
</feature>
<gene>
    <name evidence="9" type="ORF">ACHAWU_002728</name>
</gene>
<keyword evidence="5" id="KW-0539">Nucleus</keyword>
<evidence type="ECO:0000256" key="3">
    <source>
        <dbReference type="ARBA" id="ARBA00022517"/>
    </source>
</evidence>
<protein>
    <recommendedName>
        <fullName evidence="11">Nucleolar protein 14</fullName>
    </recommendedName>
</protein>
<dbReference type="InterPro" id="IPR007276">
    <property type="entry name" value="Nop14"/>
</dbReference>
<feature type="compositionally biased region" description="Acidic residues" evidence="8">
    <location>
        <begin position="520"/>
        <end position="551"/>
    </location>
</feature>
<dbReference type="EMBL" id="JALLBG020000089">
    <property type="protein sequence ID" value="KAL3766013.1"/>
    <property type="molecule type" value="Genomic_DNA"/>
</dbReference>
<evidence type="ECO:0000256" key="4">
    <source>
        <dbReference type="ARBA" id="ARBA00022552"/>
    </source>
</evidence>
<evidence type="ECO:0000313" key="10">
    <source>
        <dbReference type="Proteomes" id="UP001530293"/>
    </source>
</evidence>
<dbReference type="GO" id="GO:0006364">
    <property type="term" value="P:rRNA processing"/>
    <property type="evidence" value="ECO:0007669"/>
    <property type="project" value="UniProtKB-KW"/>
</dbReference>
<dbReference type="Gene3D" id="2.30.30.140">
    <property type="match status" value="1"/>
</dbReference>
<comment type="subcellular location">
    <subcellularLocation>
        <location evidence="1">Nucleus</location>
        <location evidence="1">Nucleolus</location>
    </subcellularLocation>
</comment>
<dbReference type="PANTHER" id="PTHR23183">
    <property type="entry name" value="NOP14"/>
    <property type="match status" value="1"/>
</dbReference>
<feature type="region of interest" description="Disordered" evidence="8">
    <location>
        <begin position="989"/>
        <end position="1024"/>
    </location>
</feature>
<comment type="function">
    <text evidence="6">Involved in nucleolar processing of pre-18S ribosomal RNA. Has a role in the nuclear export of 40S pre-ribosomal subunit to the cytoplasm.</text>
</comment>
<proteinExistence type="inferred from homology"/>
<keyword evidence="10" id="KW-1185">Reference proteome</keyword>
<feature type="compositionally biased region" description="Basic residues" evidence="8">
    <location>
        <begin position="1090"/>
        <end position="1105"/>
    </location>
</feature>
<keyword evidence="7" id="KW-0175">Coiled coil</keyword>
<feature type="region of interest" description="Disordered" evidence="8">
    <location>
        <begin position="391"/>
        <end position="552"/>
    </location>
</feature>
<evidence type="ECO:0000256" key="2">
    <source>
        <dbReference type="ARBA" id="ARBA00007466"/>
    </source>
</evidence>
<dbReference type="Proteomes" id="UP001530293">
    <property type="component" value="Unassembled WGS sequence"/>
</dbReference>
<feature type="compositionally biased region" description="Basic residues" evidence="8">
    <location>
        <begin position="410"/>
        <end position="432"/>
    </location>
</feature>
<dbReference type="PANTHER" id="PTHR23183:SF0">
    <property type="entry name" value="NUCLEOLAR PROTEIN 14"/>
    <property type="match status" value="1"/>
</dbReference>
<evidence type="ECO:0008006" key="11">
    <source>
        <dbReference type="Google" id="ProtNLM"/>
    </source>
</evidence>
<feature type="coiled-coil region" evidence="7">
    <location>
        <begin position="621"/>
        <end position="648"/>
    </location>
</feature>
<name>A0ABD3MSU7_9STRA</name>
<comment type="caution">
    <text evidence="9">The sequence shown here is derived from an EMBL/GenBank/DDBJ whole genome shotgun (WGS) entry which is preliminary data.</text>
</comment>
<feature type="compositionally biased region" description="Acidic residues" evidence="8">
    <location>
        <begin position="439"/>
        <end position="451"/>
    </location>
</feature>
<dbReference type="CDD" id="cd04508">
    <property type="entry name" value="Tudor_SF"/>
    <property type="match status" value="1"/>
</dbReference>
<dbReference type="AlphaFoldDB" id="A0ABD3MSU7"/>
<feature type="region of interest" description="Disordered" evidence="8">
    <location>
        <begin position="353"/>
        <end position="375"/>
    </location>
</feature>
<accession>A0ABD3MSU7</accession>
<evidence type="ECO:0000256" key="1">
    <source>
        <dbReference type="ARBA" id="ARBA00004604"/>
    </source>
</evidence>
<evidence type="ECO:0000256" key="8">
    <source>
        <dbReference type="SAM" id="MobiDB-lite"/>
    </source>
</evidence>
<reference evidence="9 10" key="1">
    <citation type="submission" date="2024-10" db="EMBL/GenBank/DDBJ databases">
        <title>Updated reference genomes for cyclostephanoid diatoms.</title>
        <authorList>
            <person name="Roberts W.R."/>
            <person name="Alverson A.J."/>
        </authorList>
    </citation>
    <scope>NUCLEOTIDE SEQUENCE [LARGE SCALE GENOMIC DNA]</scope>
    <source>
        <strain evidence="9 10">AJA232-27</strain>
    </source>
</reference>
<feature type="compositionally biased region" description="Basic residues" evidence="8">
    <location>
        <begin position="1"/>
        <end position="12"/>
    </location>
</feature>
<feature type="compositionally biased region" description="Gly residues" evidence="8">
    <location>
        <begin position="397"/>
        <end position="409"/>
    </location>
</feature>
<comment type="similarity">
    <text evidence="2">Belongs to the NOP14 family.</text>
</comment>